<evidence type="ECO:0000256" key="1">
    <source>
        <dbReference type="SAM" id="MobiDB-lite"/>
    </source>
</evidence>
<gene>
    <name evidence="4" type="ORF">TM35_000052180</name>
</gene>
<dbReference type="GO" id="GO:0042026">
    <property type="term" value="P:protein refolding"/>
    <property type="evidence" value="ECO:0007669"/>
    <property type="project" value="TreeGrafter"/>
</dbReference>
<reference evidence="4 5" key="1">
    <citation type="submission" date="2017-03" db="EMBL/GenBank/DDBJ databases">
        <title>An alternative strategy for trypanosome survival in the mammalian bloodstream revealed through genome and transcriptome analysis of the ubiquitous bovine parasite Trypanosoma (Megatrypanum) theileri.</title>
        <authorList>
            <person name="Kelly S."/>
            <person name="Ivens A."/>
            <person name="Mott A."/>
            <person name="O'Neill E."/>
            <person name="Emms D."/>
            <person name="Macleod O."/>
            <person name="Voorheis P."/>
            <person name="Matthews J."/>
            <person name="Matthews K."/>
            <person name="Carrington M."/>
        </authorList>
    </citation>
    <scope>NUCLEOTIDE SEQUENCE [LARGE SCALE GENOMIC DNA]</scope>
    <source>
        <strain evidence="4">Edinburgh</strain>
    </source>
</reference>
<dbReference type="InterPro" id="IPR001623">
    <property type="entry name" value="DnaJ_domain"/>
</dbReference>
<dbReference type="SUPFAM" id="SSF46565">
    <property type="entry name" value="Chaperone J-domain"/>
    <property type="match status" value="1"/>
</dbReference>
<dbReference type="AlphaFoldDB" id="A0A1X0P3X0"/>
<dbReference type="STRING" id="67003.A0A1X0P3X0"/>
<evidence type="ECO:0000313" key="4">
    <source>
        <dbReference type="EMBL" id="ORC91622.1"/>
    </source>
</evidence>
<dbReference type="Proteomes" id="UP000192257">
    <property type="component" value="Unassembled WGS sequence"/>
</dbReference>
<dbReference type="Pfam" id="PF00226">
    <property type="entry name" value="DnaJ"/>
    <property type="match status" value="1"/>
</dbReference>
<dbReference type="GO" id="GO:0005737">
    <property type="term" value="C:cytoplasm"/>
    <property type="evidence" value="ECO:0007669"/>
    <property type="project" value="TreeGrafter"/>
</dbReference>
<dbReference type="PANTHER" id="PTHR43096">
    <property type="entry name" value="DNAJ HOMOLOG 1, MITOCHONDRIAL-RELATED"/>
    <property type="match status" value="1"/>
</dbReference>
<dbReference type="GeneID" id="39982653"/>
<dbReference type="PROSITE" id="PS50076">
    <property type="entry name" value="DNAJ_2"/>
    <property type="match status" value="1"/>
</dbReference>
<proteinExistence type="predicted"/>
<feature type="transmembrane region" description="Helical" evidence="2">
    <location>
        <begin position="324"/>
        <end position="357"/>
    </location>
</feature>
<dbReference type="OrthoDB" id="10250354at2759"/>
<dbReference type="CDD" id="cd06257">
    <property type="entry name" value="DnaJ"/>
    <property type="match status" value="1"/>
</dbReference>
<keyword evidence="5" id="KW-1185">Reference proteome</keyword>
<keyword evidence="4" id="KW-0346">Stress response</keyword>
<dbReference type="VEuPathDB" id="TriTrypDB:TM35_000052180"/>
<evidence type="ECO:0000259" key="3">
    <source>
        <dbReference type="PROSITE" id="PS50076"/>
    </source>
</evidence>
<evidence type="ECO:0000256" key="2">
    <source>
        <dbReference type="SAM" id="Phobius"/>
    </source>
</evidence>
<name>A0A1X0P3X0_9TRYP</name>
<keyword evidence="2" id="KW-1133">Transmembrane helix</keyword>
<dbReference type="RefSeq" id="XP_028885688.1">
    <property type="nucleotide sequence ID" value="XM_029022873.1"/>
</dbReference>
<dbReference type="PRINTS" id="PR00625">
    <property type="entry name" value="JDOMAIN"/>
</dbReference>
<sequence>MSIIGGEYRAFTGATVLSQHYLRFVHSKRRALCTSLTLGSSAIPTGSNFFTCTMTPARRWQSTAGATDYYARLGVKPDASADEIKAAYKKLALQYHPDRNSDPGAEEMFKNISEAYHVIGNKERRREYDMRRSASSFTGGGNSSGYASSSSTGFNRQGPMGYQHMSKEEADRLFREIFGGMRVEQIFRNLEEEMRRNSMSGRHSRVSQEFSGSEQAFRPFFRNESTRVFTDGHGNRMEEHTYTDPQGKTFTVRKVTSEQPNASTNQKTEEFYSGNASTNRDGRFHYGNSSFKVNPRNFTDDFGQAFFGVRTHGRHPIVAMMIVAAWGIVIGTIVLGFFIFLASHPFFTLAVLFLIFLRRLRYF</sequence>
<feature type="region of interest" description="Disordered" evidence="1">
    <location>
        <begin position="131"/>
        <end position="163"/>
    </location>
</feature>
<keyword evidence="2" id="KW-0812">Transmembrane</keyword>
<protein>
    <submittedName>
        <fullName evidence="4">Heat shock protein DnaJ</fullName>
    </submittedName>
</protein>
<dbReference type="InterPro" id="IPR036869">
    <property type="entry name" value="J_dom_sf"/>
</dbReference>
<comment type="caution">
    <text evidence="4">The sequence shown here is derived from an EMBL/GenBank/DDBJ whole genome shotgun (WGS) entry which is preliminary data.</text>
</comment>
<organism evidence="4 5">
    <name type="scientific">Trypanosoma theileri</name>
    <dbReference type="NCBI Taxonomy" id="67003"/>
    <lineage>
        <taxon>Eukaryota</taxon>
        <taxon>Discoba</taxon>
        <taxon>Euglenozoa</taxon>
        <taxon>Kinetoplastea</taxon>
        <taxon>Metakinetoplastina</taxon>
        <taxon>Trypanosomatida</taxon>
        <taxon>Trypanosomatidae</taxon>
        <taxon>Trypanosoma</taxon>
    </lineage>
</organism>
<dbReference type="Gene3D" id="1.10.287.110">
    <property type="entry name" value="DnaJ domain"/>
    <property type="match status" value="1"/>
</dbReference>
<dbReference type="SMART" id="SM00271">
    <property type="entry name" value="DnaJ"/>
    <property type="match status" value="1"/>
</dbReference>
<keyword evidence="2" id="KW-0472">Membrane</keyword>
<dbReference type="EMBL" id="NBCO01000005">
    <property type="protein sequence ID" value="ORC91622.1"/>
    <property type="molecule type" value="Genomic_DNA"/>
</dbReference>
<dbReference type="PANTHER" id="PTHR43096:SF71">
    <property type="entry name" value="PROTEIN DNAJ, PUTATIVE-RELATED"/>
    <property type="match status" value="1"/>
</dbReference>
<evidence type="ECO:0000313" key="5">
    <source>
        <dbReference type="Proteomes" id="UP000192257"/>
    </source>
</evidence>
<dbReference type="GO" id="GO:0051082">
    <property type="term" value="F:unfolded protein binding"/>
    <property type="evidence" value="ECO:0007669"/>
    <property type="project" value="TreeGrafter"/>
</dbReference>
<feature type="domain" description="J" evidence="3">
    <location>
        <begin position="68"/>
        <end position="132"/>
    </location>
</feature>
<accession>A0A1X0P3X0</accession>
<feature type="compositionally biased region" description="Low complexity" evidence="1">
    <location>
        <begin position="144"/>
        <end position="153"/>
    </location>
</feature>